<dbReference type="SUPFAM" id="SSF53448">
    <property type="entry name" value="Nucleotide-diphospho-sugar transferases"/>
    <property type="match status" value="1"/>
</dbReference>
<dbReference type="GO" id="GO:0004475">
    <property type="term" value="F:mannose-1-phosphate guanylyltransferase (GTP) activity"/>
    <property type="evidence" value="ECO:0007669"/>
    <property type="project" value="UniProtKB-EC"/>
</dbReference>
<dbReference type="RefSeq" id="WP_091744500.1">
    <property type="nucleotide sequence ID" value="NZ_FODY01000004.1"/>
</dbReference>
<dbReference type="InterPro" id="IPR001538">
    <property type="entry name" value="Man6P_isomerase-2_C"/>
</dbReference>
<dbReference type="FunFam" id="2.60.120.10:FF:000032">
    <property type="entry name" value="Mannose-1-phosphate guanylyltransferase/mannose-6-phosphate isomerase"/>
    <property type="match status" value="1"/>
</dbReference>
<feature type="domain" description="MannoseP isomerase/GMP-like beta-helix" evidence="11">
    <location>
        <begin position="291"/>
        <end position="336"/>
    </location>
</feature>
<dbReference type="GO" id="GO:0005525">
    <property type="term" value="F:GTP binding"/>
    <property type="evidence" value="ECO:0007669"/>
    <property type="project" value="UniProtKB-KW"/>
</dbReference>
<dbReference type="Proteomes" id="UP000198847">
    <property type="component" value="Unassembled WGS sequence"/>
</dbReference>
<comment type="similarity">
    <text evidence="1 8">Belongs to the mannose-6-phosphate isomerase type 2 family.</text>
</comment>
<dbReference type="Pfam" id="PF00483">
    <property type="entry name" value="NTP_transferase"/>
    <property type="match status" value="1"/>
</dbReference>
<keyword evidence="6" id="KW-0342">GTP-binding</keyword>
<keyword evidence="5" id="KW-0547">Nucleotide-binding</keyword>
<dbReference type="InterPro" id="IPR051161">
    <property type="entry name" value="Mannose-6P_isomerase_type2"/>
</dbReference>
<dbReference type="Gene3D" id="3.90.550.10">
    <property type="entry name" value="Spore Coat Polysaccharide Biosynthesis Protein SpsA, Chain A"/>
    <property type="match status" value="1"/>
</dbReference>
<sequence>MKIIILAGGGGTRLFPLSRTKYPKQFLKLEGKESLFTQTVQRFLPLVKPADIVVVTNKEYVHHVKNELFACGAEAAHVVLEPVGRNTAPAIALAANYCGEELGVDPTEVLFVTPSDHIIRPVGLFVETVRQVEKLATKGHVVTCGIKPQQAETGYGYIQAGEPYEAGFKVSSFKEKPDKETAEQYLAAGNYYWNSGMFGFTVGTFQQELQKFQPEIFALSQQPLELLLAEFESMPGISIDYAVAEKSQQVVMLPFTAYWNDIGSWDAIYDVLDKDADGNALQGDCLPLACSNTLMMGRSRLIAGIGLEDLLIVETDDVIVVAKRGESQQVKELVNVLKEKGRREAEEHTTGYRPWGSWTVLGEGPGYKIKKITVNPGQRLSLQMHYHRSEHWVVISGTAKVHIDGQEYMVPENKSIFVPQCAKHYMENPGRVLLEIIEVQNGCYLEEDDIVRFEDKYGRC</sequence>
<dbReference type="AlphaFoldDB" id="A0A1H8S097"/>
<evidence type="ECO:0000256" key="1">
    <source>
        <dbReference type="ARBA" id="ARBA00006115"/>
    </source>
</evidence>
<protein>
    <recommendedName>
        <fullName evidence="2">mannose-1-phosphate guanylyltransferase</fullName>
        <ecNumber evidence="2">2.7.7.13</ecNumber>
    </recommendedName>
</protein>
<dbReference type="InterPro" id="IPR049577">
    <property type="entry name" value="GMPP_N"/>
</dbReference>
<evidence type="ECO:0000256" key="6">
    <source>
        <dbReference type="ARBA" id="ARBA00023134"/>
    </source>
</evidence>
<evidence type="ECO:0000313" key="12">
    <source>
        <dbReference type="EMBL" id="SEO71957.1"/>
    </source>
</evidence>
<keyword evidence="4 12" id="KW-0548">Nucleotidyltransferase</keyword>
<dbReference type="Gene3D" id="2.60.120.10">
    <property type="entry name" value="Jelly Rolls"/>
    <property type="match status" value="1"/>
</dbReference>
<dbReference type="CDD" id="cd02213">
    <property type="entry name" value="cupin_PMI_typeII_C"/>
    <property type="match status" value="1"/>
</dbReference>
<dbReference type="STRING" id="112903.SAMN04490178_104143"/>
<comment type="catalytic activity">
    <reaction evidence="7">
        <text>alpha-D-mannose 1-phosphate + GTP + H(+) = GDP-alpha-D-mannose + diphosphate</text>
        <dbReference type="Rhea" id="RHEA:15229"/>
        <dbReference type="ChEBI" id="CHEBI:15378"/>
        <dbReference type="ChEBI" id="CHEBI:33019"/>
        <dbReference type="ChEBI" id="CHEBI:37565"/>
        <dbReference type="ChEBI" id="CHEBI:57527"/>
        <dbReference type="ChEBI" id="CHEBI:58409"/>
        <dbReference type="EC" id="2.7.7.13"/>
    </reaction>
</comment>
<dbReference type="Pfam" id="PF01050">
    <property type="entry name" value="MannoseP_isomer"/>
    <property type="match status" value="1"/>
</dbReference>
<dbReference type="CDD" id="cd02509">
    <property type="entry name" value="GDP-M1P_Guanylyltransferase"/>
    <property type="match status" value="1"/>
</dbReference>
<name>A0A1H8S097_9FIRM</name>
<accession>A0A1H8S097</accession>
<dbReference type="PANTHER" id="PTHR46390">
    <property type="entry name" value="MANNOSE-1-PHOSPHATE GUANYLYLTRANSFERASE"/>
    <property type="match status" value="1"/>
</dbReference>
<dbReference type="InterPro" id="IPR011051">
    <property type="entry name" value="RmlC_Cupin_sf"/>
</dbReference>
<dbReference type="GO" id="GO:0016853">
    <property type="term" value="F:isomerase activity"/>
    <property type="evidence" value="ECO:0007669"/>
    <property type="project" value="UniProtKB-KW"/>
</dbReference>
<dbReference type="SUPFAM" id="SSF51182">
    <property type="entry name" value="RmlC-like cupins"/>
    <property type="match status" value="1"/>
</dbReference>
<proteinExistence type="inferred from homology"/>
<dbReference type="InterPro" id="IPR006375">
    <property type="entry name" value="Man1P_GuaTrfase/Man6P_Isoase"/>
</dbReference>
<dbReference type="InterPro" id="IPR054566">
    <property type="entry name" value="ManC/GMP-like_b-helix"/>
</dbReference>
<evidence type="ECO:0000256" key="7">
    <source>
        <dbReference type="ARBA" id="ARBA00047343"/>
    </source>
</evidence>
<evidence type="ECO:0000256" key="8">
    <source>
        <dbReference type="RuleBase" id="RU004190"/>
    </source>
</evidence>
<dbReference type="EC" id="2.7.7.13" evidence="2"/>
<evidence type="ECO:0000313" key="13">
    <source>
        <dbReference type="Proteomes" id="UP000198847"/>
    </source>
</evidence>
<dbReference type="OrthoDB" id="9806359at2"/>
<feature type="domain" description="Nucleotidyl transferase" evidence="9">
    <location>
        <begin position="3"/>
        <end position="276"/>
    </location>
</feature>
<dbReference type="GO" id="GO:0009298">
    <property type="term" value="P:GDP-mannose biosynthetic process"/>
    <property type="evidence" value="ECO:0007669"/>
    <property type="project" value="TreeGrafter"/>
</dbReference>
<dbReference type="PANTHER" id="PTHR46390:SF1">
    <property type="entry name" value="MANNOSE-1-PHOSPHATE GUANYLYLTRANSFERASE"/>
    <property type="match status" value="1"/>
</dbReference>
<evidence type="ECO:0000256" key="5">
    <source>
        <dbReference type="ARBA" id="ARBA00022741"/>
    </source>
</evidence>
<keyword evidence="12" id="KW-0413">Isomerase</keyword>
<evidence type="ECO:0000259" key="11">
    <source>
        <dbReference type="Pfam" id="PF22640"/>
    </source>
</evidence>
<dbReference type="InterPro" id="IPR005835">
    <property type="entry name" value="NTP_transferase_dom"/>
</dbReference>
<gene>
    <name evidence="12" type="ORF">SAMN04490178_104143</name>
</gene>
<dbReference type="EMBL" id="FODY01000004">
    <property type="protein sequence ID" value="SEO71957.1"/>
    <property type="molecule type" value="Genomic_DNA"/>
</dbReference>
<reference evidence="12 13" key="1">
    <citation type="submission" date="2016-10" db="EMBL/GenBank/DDBJ databases">
        <authorList>
            <person name="de Groot N.N."/>
        </authorList>
    </citation>
    <scope>NUCLEOTIDE SEQUENCE [LARGE SCALE GENOMIC DNA]</scope>
    <source>
        <strain evidence="12 13">DSM 13305</strain>
    </source>
</reference>
<evidence type="ECO:0000256" key="3">
    <source>
        <dbReference type="ARBA" id="ARBA00022679"/>
    </source>
</evidence>
<evidence type="ECO:0000259" key="9">
    <source>
        <dbReference type="Pfam" id="PF00483"/>
    </source>
</evidence>
<keyword evidence="13" id="KW-1185">Reference proteome</keyword>
<dbReference type="NCBIfam" id="TIGR01479">
    <property type="entry name" value="GMP_PMI"/>
    <property type="match status" value="1"/>
</dbReference>
<dbReference type="InterPro" id="IPR029044">
    <property type="entry name" value="Nucleotide-diphossugar_trans"/>
</dbReference>
<evidence type="ECO:0000256" key="2">
    <source>
        <dbReference type="ARBA" id="ARBA00012387"/>
    </source>
</evidence>
<dbReference type="FunFam" id="3.90.550.10:FF:000046">
    <property type="entry name" value="Mannose-1-phosphate guanylyltransferase (GDP)"/>
    <property type="match status" value="1"/>
</dbReference>
<keyword evidence="3 12" id="KW-0808">Transferase</keyword>
<dbReference type="GO" id="GO:0000271">
    <property type="term" value="P:polysaccharide biosynthetic process"/>
    <property type="evidence" value="ECO:0007669"/>
    <property type="project" value="InterPro"/>
</dbReference>
<organism evidence="12 13">
    <name type="scientific">Propionispora vibrioides</name>
    <dbReference type="NCBI Taxonomy" id="112903"/>
    <lineage>
        <taxon>Bacteria</taxon>
        <taxon>Bacillati</taxon>
        <taxon>Bacillota</taxon>
        <taxon>Negativicutes</taxon>
        <taxon>Selenomonadales</taxon>
        <taxon>Sporomusaceae</taxon>
        <taxon>Propionispora</taxon>
    </lineage>
</organism>
<dbReference type="InterPro" id="IPR014710">
    <property type="entry name" value="RmlC-like_jellyroll"/>
</dbReference>
<evidence type="ECO:0000256" key="4">
    <source>
        <dbReference type="ARBA" id="ARBA00022695"/>
    </source>
</evidence>
<dbReference type="Pfam" id="PF22640">
    <property type="entry name" value="ManC_GMP_beta-helix"/>
    <property type="match status" value="1"/>
</dbReference>
<feature type="domain" description="Mannose-6-phosphate isomerase type II C-terminal" evidence="10">
    <location>
        <begin position="341"/>
        <end position="455"/>
    </location>
</feature>
<evidence type="ECO:0000259" key="10">
    <source>
        <dbReference type="Pfam" id="PF01050"/>
    </source>
</evidence>